<reference evidence="1 3" key="1">
    <citation type="submission" date="2024-02" db="EMBL/GenBank/DDBJ databases">
        <authorList>
            <person name="Vignale AGUSTIN F."/>
            <person name="Sosa J E."/>
            <person name="Modenutti C."/>
        </authorList>
    </citation>
    <scope>NUCLEOTIDE SEQUENCE [LARGE SCALE GENOMIC DNA]</scope>
</reference>
<dbReference type="EMBL" id="CAUOFW020003303">
    <property type="protein sequence ID" value="CAK9159124.1"/>
    <property type="molecule type" value="Genomic_DNA"/>
</dbReference>
<accession>A0ABC8SPN4</accession>
<protein>
    <submittedName>
        <fullName evidence="1">Uncharacterized protein</fullName>
    </submittedName>
</protein>
<name>A0ABC8SPN4_9AQUA</name>
<evidence type="ECO:0000313" key="1">
    <source>
        <dbReference type="EMBL" id="CAK9159124.1"/>
    </source>
</evidence>
<organism evidence="1 3">
    <name type="scientific">Ilex paraguariensis</name>
    <name type="common">yerba mate</name>
    <dbReference type="NCBI Taxonomy" id="185542"/>
    <lineage>
        <taxon>Eukaryota</taxon>
        <taxon>Viridiplantae</taxon>
        <taxon>Streptophyta</taxon>
        <taxon>Embryophyta</taxon>
        <taxon>Tracheophyta</taxon>
        <taxon>Spermatophyta</taxon>
        <taxon>Magnoliopsida</taxon>
        <taxon>eudicotyledons</taxon>
        <taxon>Gunneridae</taxon>
        <taxon>Pentapetalae</taxon>
        <taxon>asterids</taxon>
        <taxon>campanulids</taxon>
        <taxon>Aquifoliales</taxon>
        <taxon>Aquifoliaceae</taxon>
        <taxon>Ilex</taxon>
    </lineage>
</organism>
<evidence type="ECO:0000313" key="2">
    <source>
        <dbReference type="EMBL" id="CAK9165238.1"/>
    </source>
</evidence>
<dbReference type="EMBL" id="CAUOFW020004358">
    <property type="protein sequence ID" value="CAK9165238.1"/>
    <property type="molecule type" value="Genomic_DNA"/>
</dbReference>
<comment type="caution">
    <text evidence="1">The sequence shown here is derived from an EMBL/GenBank/DDBJ whole genome shotgun (WGS) entry which is preliminary data.</text>
</comment>
<sequence>MGICFTPSTGTKSHFPYDYKINPKRLSCIIESVNLFGLFLWTLIWDCPEHGSYGIGHEPRGFVRYDIQLGVHDPYENFVSVIRLYKRMCAQDHQVGEIEASMAAQHTHSIDYCSSKDLEKMTPDELFEISRSNYRC</sequence>
<gene>
    <name evidence="1" type="ORF">ILEXP_LOCUS27807</name>
    <name evidence="2" type="ORF">ILEXP_LOCUS34398</name>
</gene>
<keyword evidence="3" id="KW-1185">Reference proteome</keyword>
<evidence type="ECO:0000313" key="3">
    <source>
        <dbReference type="Proteomes" id="UP001642360"/>
    </source>
</evidence>
<dbReference type="AlphaFoldDB" id="A0ABC8SPN4"/>
<proteinExistence type="predicted"/>
<dbReference type="Proteomes" id="UP001642360">
    <property type="component" value="Unassembled WGS sequence"/>
</dbReference>